<evidence type="ECO:0000259" key="13">
    <source>
        <dbReference type="Pfam" id="PF00224"/>
    </source>
</evidence>
<accession>A0A964T881</accession>
<dbReference type="GO" id="GO:0030955">
    <property type="term" value="F:potassium ion binding"/>
    <property type="evidence" value="ECO:0007669"/>
    <property type="project" value="InterPro"/>
</dbReference>
<dbReference type="EMBL" id="SPKJ01000156">
    <property type="protein sequence ID" value="MYZ50363.1"/>
    <property type="molecule type" value="Genomic_DNA"/>
</dbReference>
<keyword evidence="9 12" id="KW-0460">Magnesium</keyword>
<keyword evidence="4 12" id="KW-0808">Transferase</keyword>
<keyword evidence="8" id="KW-0067">ATP-binding</keyword>
<dbReference type="Pfam" id="PF00224">
    <property type="entry name" value="PK"/>
    <property type="match status" value="1"/>
</dbReference>
<evidence type="ECO:0000256" key="10">
    <source>
        <dbReference type="ARBA" id="ARBA00023152"/>
    </source>
</evidence>
<keyword evidence="5" id="KW-0479">Metal-binding</keyword>
<dbReference type="GO" id="GO:0000287">
    <property type="term" value="F:magnesium ion binding"/>
    <property type="evidence" value="ECO:0007669"/>
    <property type="project" value="InterPro"/>
</dbReference>
<evidence type="ECO:0000256" key="1">
    <source>
        <dbReference type="ARBA" id="ARBA00004997"/>
    </source>
</evidence>
<evidence type="ECO:0000256" key="2">
    <source>
        <dbReference type="ARBA" id="ARBA00008663"/>
    </source>
</evidence>
<dbReference type="InterPro" id="IPR015806">
    <property type="entry name" value="Pyrv_Knase_insert_dom_sf"/>
</dbReference>
<dbReference type="Proteomes" id="UP000773614">
    <property type="component" value="Unassembled WGS sequence"/>
</dbReference>
<comment type="catalytic activity">
    <reaction evidence="12">
        <text>pyruvate + ATP = phosphoenolpyruvate + ADP + H(+)</text>
        <dbReference type="Rhea" id="RHEA:18157"/>
        <dbReference type="ChEBI" id="CHEBI:15361"/>
        <dbReference type="ChEBI" id="CHEBI:15378"/>
        <dbReference type="ChEBI" id="CHEBI:30616"/>
        <dbReference type="ChEBI" id="CHEBI:58702"/>
        <dbReference type="ChEBI" id="CHEBI:456216"/>
        <dbReference type="EC" id="2.7.1.40"/>
    </reaction>
</comment>
<protein>
    <recommendedName>
        <fullName evidence="3 12">Pyruvate kinase</fullName>
        <ecNumber evidence="3 12">2.7.1.40</ecNumber>
    </recommendedName>
</protein>
<feature type="domain" description="Pyruvate kinase barrel" evidence="13">
    <location>
        <begin position="133"/>
        <end position="455"/>
    </location>
</feature>
<proteinExistence type="inferred from homology"/>
<dbReference type="Gene3D" id="2.40.33.10">
    <property type="entry name" value="PK beta-barrel domain-like"/>
    <property type="match status" value="1"/>
</dbReference>
<name>A0A964T881_9HYPH</name>
<comment type="caution">
    <text evidence="14">The sequence shown here is derived from an EMBL/GenBank/DDBJ whole genome shotgun (WGS) entry which is preliminary data.</text>
</comment>
<comment type="pathway">
    <text evidence="1 12">Carbohydrate degradation; glycolysis; pyruvate from D-glyceraldehyde 3-phosphate: step 5/5.</text>
</comment>
<dbReference type="GO" id="GO:0004743">
    <property type="term" value="F:pyruvate kinase activity"/>
    <property type="evidence" value="ECO:0007669"/>
    <property type="project" value="UniProtKB-EC"/>
</dbReference>
<gene>
    <name evidence="14" type="ORF">E4O86_21885</name>
</gene>
<dbReference type="GO" id="GO:0016301">
    <property type="term" value="F:kinase activity"/>
    <property type="evidence" value="ECO:0007669"/>
    <property type="project" value="UniProtKB-KW"/>
</dbReference>
<evidence type="ECO:0000313" key="14">
    <source>
        <dbReference type="EMBL" id="MYZ50363.1"/>
    </source>
</evidence>
<keyword evidence="11" id="KW-0670">Pyruvate</keyword>
<keyword evidence="6" id="KW-0547">Nucleotide-binding</keyword>
<dbReference type="PANTHER" id="PTHR11817">
    <property type="entry name" value="PYRUVATE KINASE"/>
    <property type="match status" value="1"/>
</dbReference>
<dbReference type="EC" id="2.7.1.40" evidence="3 12"/>
<evidence type="ECO:0000256" key="11">
    <source>
        <dbReference type="ARBA" id="ARBA00023317"/>
    </source>
</evidence>
<evidence type="ECO:0000256" key="9">
    <source>
        <dbReference type="ARBA" id="ARBA00022842"/>
    </source>
</evidence>
<dbReference type="InterPro" id="IPR015813">
    <property type="entry name" value="Pyrv/PenolPyrv_kinase-like_dom"/>
</dbReference>
<evidence type="ECO:0000256" key="3">
    <source>
        <dbReference type="ARBA" id="ARBA00012142"/>
    </source>
</evidence>
<evidence type="ECO:0000256" key="8">
    <source>
        <dbReference type="ARBA" id="ARBA00022840"/>
    </source>
</evidence>
<dbReference type="InterPro" id="IPR011037">
    <property type="entry name" value="Pyrv_Knase-like_insert_dom_sf"/>
</dbReference>
<keyword evidence="10 12" id="KW-0324">Glycolysis</keyword>
<dbReference type="PRINTS" id="PR01050">
    <property type="entry name" value="PYRUVTKNASE"/>
</dbReference>
<evidence type="ECO:0000256" key="6">
    <source>
        <dbReference type="ARBA" id="ARBA00022741"/>
    </source>
</evidence>
<dbReference type="GO" id="GO:0005524">
    <property type="term" value="F:ATP binding"/>
    <property type="evidence" value="ECO:0007669"/>
    <property type="project" value="UniProtKB-KW"/>
</dbReference>
<dbReference type="OrthoDB" id="9812123at2"/>
<dbReference type="SUPFAM" id="SSF51621">
    <property type="entry name" value="Phosphoenolpyruvate/pyruvate domain"/>
    <property type="match status" value="1"/>
</dbReference>
<dbReference type="Gene3D" id="3.20.20.60">
    <property type="entry name" value="Phosphoenolpyruvate-binding domains"/>
    <property type="match status" value="1"/>
</dbReference>
<dbReference type="InterPro" id="IPR001697">
    <property type="entry name" value="Pyr_Knase"/>
</dbReference>
<dbReference type="InterPro" id="IPR040442">
    <property type="entry name" value="Pyrv_kinase-like_dom_sf"/>
</dbReference>
<dbReference type="SUPFAM" id="SSF50800">
    <property type="entry name" value="PK beta-barrel domain-like"/>
    <property type="match status" value="1"/>
</dbReference>
<evidence type="ECO:0000256" key="5">
    <source>
        <dbReference type="ARBA" id="ARBA00022723"/>
    </source>
</evidence>
<evidence type="ECO:0000256" key="7">
    <source>
        <dbReference type="ARBA" id="ARBA00022777"/>
    </source>
</evidence>
<reference evidence="14" key="1">
    <citation type="submission" date="2019-03" db="EMBL/GenBank/DDBJ databases">
        <title>Afifella sp. nov., isolated from activated sludge.</title>
        <authorList>
            <person name="Li Q."/>
            <person name="Liu Y."/>
        </authorList>
    </citation>
    <scope>NUCLEOTIDE SEQUENCE</scope>
    <source>
        <strain evidence="14">L72</strain>
    </source>
</reference>
<evidence type="ECO:0000256" key="12">
    <source>
        <dbReference type="RuleBase" id="RU000504"/>
    </source>
</evidence>
<dbReference type="AlphaFoldDB" id="A0A964T881"/>
<evidence type="ECO:0000313" key="15">
    <source>
        <dbReference type="Proteomes" id="UP000773614"/>
    </source>
</evidence>
<comment type="similarity">
    <text evidence="2 12">Belongs to the pyruvate kinase family.</text>
</comment>
<sequence>MSSIHQSAAAELLHDIQALRKAVAGEGRVLWAGWRPSIRRPSFAASALNLAHYLALRRRDLRPMQRRLMPLGLSSLGRAEGRVLAALDAVSAALAAIAGRGGEDWPSERRFFRGEMRLAANTAELFGPAAAGRRRRIMVTLGADAAADPAVLHALLARGIEVVRINCAHDGPAEWQAMIDNLRRAEAALGRSVRVLMDIGGPKVRTGAVIVPPDRARLQIGDTLLLRREGTAASPDEAFQATCTLGSVFDHLKPGDVVSIDDGKLRGVVERLEGGGALVRIDQGRLKGVKLKPEKGLNFPTLELGLDPLTPKDRADLDFVAGHADMVGLSFVSAGAHVLALQRELAARRPDDWQKLGVVVKIETPRAVRNLPEIMVAAAGRQPLAVMIARGDLAVEIGFERLAEMQEEILWLCEAAHIPAIWATQVLEGLVTKGLPSRGEMTDAAMAGRAEVVMLNKGPNAAAAIEVLSGLLHRMDAHQLKKTPTMRALRSWSPGGTD</sequence>
<evidence type="ECO:0000256" key="4">
    <source>
        <dbReference type="ARBA" id="ARBA00022679"/>
    </source>
</evidence>
<organism evidence="14 15">
    <name type="scientific">Propylenella binzhouense</name>
    <dbReference type="NCBI Taxonomy" id="2555902"/>
    <lineage>
        <taxon>Bacteria</taxon>
        <taxon>Pseudomonadati</taxon>
        <taxon>Pseudomonadota</taxon>
        <taxon>Alphaproteobacteria</taxon>
        <taxon>Hyphomicrobiales</taxon>
        <taxon>Propylenellaceae</taxon>
        <taxon>Propylenella</taxon>
    </lineage>
</organism>
<dbReference type="InterPro" id="IPR015793">
    <property type="entry name" value="Pyrv_Knase_brl"/>
</dbReference>
<keyword evidence="15" id="KW-1185">Reference proteome</keyword>
<keyword evidence="7 12" id="KW-0418">Kinase</keyword>
<dbReference type="RefSeq" id="WP_161142687.1">
    <property type="nucleotide sequence ID" value="NZ_SPKJ01000156.1"/>
</dbReference>